<dbReference type="SUPFAM" id="SSF52540">
    <property type="entry name" value="P-loop containing nucleoside triphosphate hydrolases"/>
    <property type="match status" value="1"/>
</dbReference>
<evidence type="ECO:0000313" key="1">
    <source>
        <dbReference type="EMBL" id="PIV51916.1"/>
    </source>
</evidence>
<accession>A0A2M7DQ78</accession>
<name>A0A2M7DQ78_9BACT</name>
<evidence type="ECO:0000313" key="2">
    <source>
        <dbReference type="Proteomes" id="UP000228896"/>
    </source>
</evidence>
<dbReference type="EMBL" id="PETS01000028">
    <property type="protein sequence ID" value="PIV51916.1"/>
    <property type="molecule type" value="Genomic_DNA"/>
</dbReference>
<gene>
    <name evidence="1" type="ORF">COS18_01460</name>
</gene>
<feature type="non-terminal residue" evidence="1">
    <location>
        <position position="1"/>
    </location>
</feature>
<keyword evidence="1" id="KW-0547">Nucleotide-binding</keyword>
<organism evidence="1 2">
    <name type="scientific">Candidatus Falkowbacteria bacterium CG02_land_8_20_14_3_00_36_14</name>
    <dbReference type="NCBI Taxonomy" id="1974560"/>
    <lineage>
        <taxon>Bacteria</taxon>
        <taxon>Candidatus Falkowiibacteriota</taxon>
    </lineage>
</organism>
<dbReference type="GO" id="GO:0005524">
    <property type="term" value="F:ATP binding"/>
    <property type="evidence" value="ECO:0007669"/>
    <property type="project" value="UniProtKB-KW"/>
</dbReference>
<proteinExistence type="predicted"/>
<dbReference type="AlphaFoldDB" id="A0A2M7DQ78"/>
<keyword evidence="1" id="KW-0067">ATP-binding</keyword>
<dbReference type="Gene3D" id="3.40.50.300">
    <property type="entry name" value="P-loop containing nucleotide triphosphate hydrolases"/>
    <property type="match status" value="1"/>
</dbReference>
<reference evidence="2" key="1">
    <citation type="submission" date="2017-09" db="EMBL/GenBank/DDBJ databases">
        <title>Depth-based differentiation of microbial function through sediment-hosted aquifers and enrichment of novel symbionts in the deep terrestrial subsurface.</title>
        <authorList>
            <person name="Probst A.J."/>
            <person name="Ladd B."/>
            <person name="Jarett J.K."/>
            <person name="Geller-Mcgrath D.E."/>
            <person name="Sieber C.M.K."/>
            <person name="Emerson J.B."/>
            <person name="Anantharaman K."/>
            <person name="Thomas B.C."/>
            <person name="Malmstrom R."/>
            <person name="Stieglmeier M."/>
            <person name="Klingl A."/>
            <person name="Woyke T."/>
            <person name="Ryan C.M."/>
            <person name="Banfield J.F."/>
        </authorList>
    </citation>
    <scope>NUCLEOTIDE SEQUENCE [LARGE SCALE GENOMIC DNA]</scope>
</reference>
<sequence length="52" mass="5997">KTGEIVLKTFENLNQKGRTIIIITHEMNVARHAKRIIQIRDGKVISDDKIKI</sequence>
<protein>
    <submittedName>
        <fullName evidence="1">Macrolide ABC transporter ATP-binding protein</fullName>
    </submittedName>
</protein>
<dbReference type="Proteomes" id="UP000228896">
    <property type="component" value="Unassembled WGS sequence"/>
</dbReference>
<dbReference type="InterPro" id="IPR027417">
    <property type="entry name" value="P-loop_NTPase"/>
</dbReference>
<comment type="caution">
    <text evidence="1">The sequence shown here is derived from an EMBL/GenBank/DDBJ whole genome shotgun (WGS) entry which is preliminary data.</text>
</comment>